<dbReference type="UniPathway" id="UPA00193"/>
<dbReference type="RefSeq" id="WP_066060596.1">
    <property type="nucleotide sequence ID" value="NZ_CP013015.1"/>
</dbReference>
<keyword evidence="9" id="KW-0486">Methionine biosynthesis</keyword>
<evidence type="ECO:0000256" key="2">
    <source>
        <dbReference type="ARBA" id="ARBA00004777"/>
    </source>
</evidence>
<comment type="catalytic activity">
    <reaction evidence="11">
        <text>(6S)-5-methyl-5,6,7,8-tetrahydrofolate + NAD(+) = (6R)-5,10-methylene-5,6,7,8-tetrahydrofolate + NADH + H(+)</text>
        <dbReference type="Rhea" id="RHEA:19821"/>
        <dbReference type="ChEBI" id="CHEBI:15378"/>
        <dbReference type="ChEBI" id="CHEBI:15636"/>
        <dbReference type="ChEBI" id="CHEBI:18608"/>
        <dbReference type="ChEBI" id="CHEBI:57540"/>
        <dbReference type="ChEBI" id="CHEBI:57945"/>
        <dbReference type="EC" id="1.5.1.54"/>
    </reaction>
    <physiologicalReaction direction="right-to-left" evidence="11">
        <dbReference type="Rhea" id="RHEA:19823"/>
    </physiologicalReaction>
</comment>
<dbReference type="PANTHER" id="PTHR45754:SF3">
    <property type="entry name" value="METHYLENETETRAHYDROFOLATE REDUCTASE (NADPH)"/>
    <property type="match status" value="1"/>
</dbReference>
<dbReference type="GO" id="GO:0071949">
    <property type="term" value="F:FAD binding"/>
    <property type="evidence" value="ECO:0007669"/>
    <property type="project" value="TreeGrafter"/>
</dbReference>
<evidence type="ECO:0000256" key="9">
    <source>
        <dbReference type="ARBA" id="ARBA00023167"/>
    </source>
</evidence>
<comment type="pathway">
    <text evidence="2 12">One-carbon metabolism; tetrahydrofolate interconversion.</text>
</comment>
<dbReference type="EMBL" id="CP013015">
    <property type="protein sequence ID" value="AMM40303.1"/>
    <property type="molecule type" value="Genomic_DNA"/>
</dbReference>
<name>A0A7U4QJ54_DESA2</name>
<dbReference type="InterPro" id="IPR004620">
    <property type="entry name" value="MTHF_reductase_bac"/>
</dbReference>
<comment type="cofactor">
    <cofactor evidence="1 12">
        <name>FAD</name>
        <dbReference type="ChEBI" id="CHEBI:57692"/>
    </cofactor>
</comment>
<evidence type="ECO:0000256" key="12">
    <source>
        <dbReference type="RuleBase" id="RU003862"/>
    </source>
</evidence>
<dbReference type="GO" id="GO:0106312">
    <property type="term" value="F:methylenetetrahydrofolate reductase (NADH) activity"/>
    <property type="evidence" value="ECO:0007669"/>
    <property type="project" value="UniProtKB-EC"/>
</dbReference>
<evidence type="ECO:0000256" key="3">
    <source>
        <dbReference type="ARBA" id="ARBA00006743"/>
    </source>
</evidence>
<keyword evidence="8" id="KW-0520">NAD</keyword>
<accession>A0A7U4QJ54</accession>
<evidence type="ECO:0000313" key="13">
    <source>
        <dbReference type="EMBL" id="AMM40303.1"/>
    </source>
</evidence>
<keyword evidence="4" id="KW-0028">Amino-acid biosynthesis</keyword>
<organism evidence="13 14">
    <name type="scientific">Desulfofervidus auxilii</name>
    <dbReference type="NCBI Taxonomy" id="1621989"/>
    <lineage>
        <taxon>Bacteria</taxon>
        <taxon>Pseudomonadati</taxon>
        <taxon>Thermodesulfobacteriota</taxon>
        <taxon>Candidatus Desulfofervidia</taxon>
        <taxon>Candidatus Desulfofervidales</taxon>
        <taxon>Candidatus Desulfofervidaceae</taxon>
        <taxon>Candidatus Desulfofervidus</taxon>
    </lineage>
</organism>
<dbReference type="SUPFAM" id="SSF51730">
    <property type="entry name" value="FAD-linked oxidoreductase"/>
    <property type="match status" value="1"/>
</dbReference>
<evidence type="ECO:0000256" key="8">
    <source>
        <dbReference type="ARBA" id="ARBA00023027"/>
    </source>
</evidence>
<evidence type="ECO:0000313" key="14">
    <source>
        <dbReference type="Proteomes" id="UP000070560"/>
    </source>
</evidence>
<protein>
    <recommendedName>
        <fullName evidence="12">Methylenetetrahydrofolate reductase</fullName>
        <ecNumber evidence="12">1.5.1.54</ecNumber>
    </recommendedName>
</protein>
<reference evidence="13 14" key="1">
    <citation type="submission" date="2015-10" db="EMBL/GenBank/DDBJ databases">
        <title>Candidatus Desulfofervidus auxilii, a hydrogenotrophic sulfate-reducing bacterium involved in the thermophilic anaerobic oxidation of methane.</title>
        <authorList>
            <person name="Krukenberg V."/>
            <person name="Richter M."/>
            <person name="Wegener G."/>
        </authorList>
    </citation>
    <scope>NUCLEOTIDE SEQUENCE [LARGE SCALE GENOMIC DNA]</scope>
    <source>
        <strain evidence="13 14">HS1</strain>
    </source>
</reference>
<proteinExistence type="inferred from homology"/>
<evidence type="ECO:0000256" key="7">
    <source>
        <dbReference type="ARBA" id="ARBA00023002"/>
    </source>
</evidence>
<dbReference type="NCBIfam" id="TIGR00676">
    <property type="entry name" value="fadh2"/>
    <property type="match status" value="1"/>
</dbReference>
<dbReference type="GO" id="GO:0035999">
    <property type="term" value="P:tetrahydrofolate interconversion"/>
    <property type="evidence" value="ECO:0007669"/>
    <property type="project" value="UniProtKB-UniPathway"/>
</dbReference>
<dbReference type="KEGG" id="daw:HS1_000497"/>
<keyword evidence="14" id="KW-1185">Reference proteome</keyword>
<dbReference type="InterPro" id="IPR003171">
    <property type="entry name" value="Mehydrof_redctse-like"/>
</dbReference>
<dbReference type="Proteomes" id="UP000070560">
    <property type="component" value="Chromosome"/>
</dbReference>
<dbReference type="Pfam" id="PF02219">
    <property type="entry name" value="MTHFR"/>
    <property type="match status" value="1"/>
</dbReference>
<evidence type="ECO:0000256" key="4">
    <source>
        <dbReference type="ARBA" id="ARBA00022605"/>
    </source>
</evidence>
<keyword evidence="5 12" id="KW-0285">Flavoprotein</keyword>
<dbReference type="CDD" id="cd00537">
    <property type="entry name" value="MTHFR"/>
    <property type="match status" value="1"/>
</dbReference>
<dbReference type="OrthoDB" id="9812555at2"/>
<comment type="pathway">
    <text evidence="10">Amino-acid biosynthesis; L-methionine biosynthesis via de novo pathway.</text>
</comment>
<dbReference type="Gene3D" id="3.20.20.220">
    <property type="match status" value="1"/>
</dbReference>
<dbReference type="GO" id="GO:0009086">
    <property type="term" value="P:methionine biosynthetic process"/>
    <property type="evidence" value="ECO:0007669"/>
    <property type="project" value="UniProtKB-KW"/>
</dbReference>
<evidence type="ECO:0000256" key="5">
    <source>
        <dbReference type="ARBA" id="ARBA00022630"/>
    </source>
</evidence>
<dbReference type="GO" id="GO:0005829">
    <property type="term" value="C:cytosol"/>
    <property type="evidence" value="ECO:0007669"/>
    <property type="project" value="InterPro"/>
</dbReference>
<comment type="similarity">
    <text evidence="3 12">Belongs to the methylenetetrahydrofolate reductase family.</text>
</comment>
<keyword evidence="6 12" id="KW-0274">FAD</keyword>
<evidence type="ECO:0000256" key="1">
    <source>
        <dbReference type="ARBA" id="ARBA00001974"/>
    </source>
</evidence>
<sequence>MRVKDILNDTKISFSFEFFPPKTDTGWKQLFDTISELMLLKPSYVNVTYGAGGSTRDRTYNLVTQIQRETGLTVVSHLSCIGSTKEEIRSILEKYNQSGVENILALRGDPPKGEKLSSLKGDFKYAADLVAFIKKHFPHMSIGVGGYPEGHPETPNRLKEIEYLKAKVDAGADYIVTQLFFDNRDFYDFCERCELVGIHVPIIAGILPITSYQGMIRMAELAAGSRLPAPLLKSVMRAESDEYVEKIGIHWATEQVRDLVDHNVRGIHFYTLNNSRPIFKIYEYLGVRDSIQLSAQPGHIIRRDTKVE</sequence>
<dbReference type="InterPro" id="IPR029041">
    <property type="entry name" value="FAD-linked_oxidoreductase-like"/>
</dbReference>
<dbReference type="PANTHER" id="PTHR45754">
    <property type="entry name" value="METHYLENETETRAHYDROFOLATE REDUCTASE"/>
    <property type="match status" value="1"/>
</dbReference>
<keyword evidence="7 12" id="KW-0560">Oxidoreductase</keyword>
<evidence type="ECO:0000256" key="11">
    <source>
        <dbReference type="ARBA" id="ARBA00048628"/>
    </source>
</evidence>
<evidence type="ECO:0000256" key="6">
    <source>
        <dbReference type="ARBA" id="ARBA00022827"/>
    </source>
</evidence>
<dbReference type="AlphaFoldDB" id="A0A7U4QJ54"/>
<dbReference type="EC" id="1.5.1.54" evidence="12"/>
<gene>
    <name evidence="13" type="ORF">HS1_000497</name>
</gene>
<evidence type="ECO:0000256" key="10">
    <source>
        <dbReference type="ARBA" id="ARBA00034478"/>
    </source>
</evidence>